<keyword evidence="6" id="KW-1185">Reference proteome</keyword>
<dbReference type="SUPFAM" id="SSF52540">
    <property type="entry name" value="P-loop containing nucleoside triphosphate hydrolases"/>
    <property type="match status" value="1"/>
</dbReference>
<accession>A0A225DCX4</accession>
<reference evidence="6" key="1">
    <citation type="submission" date="2017-06" db="EMBL/GenBank/DDBJ databases">
        <title>Genome analysis of Fimbriiglobus ruber SP5, the first member of the order Planctomycetales with confirmed chitinolytic capability.</title>
        <authorList>
            <person name="Ravin N.V."/>
            <person name="Rakitin A.L."/>
            <person name="Ivanova A.A."/>
            <person name="Beletsky A.V."/>
            <person name="Kulichevskaya I.S."/>
            <person name="Mardanov A.V."/>
            <person name="Dedysh S.N."/>
        </authorList>
    </citation>
    <scope>NUCLEOTIDE SEQUENCE [LARGE SCALE GENOMIC DNA]</scope>
    <source>
        <strain evidence="6">SP5</strain>
    </source>
</reference>
<feature type="domain" description="PhoH-like protein" evidence="4">
    <location>
        <begin position="2"/>
        <end position="205"/>
    </location>
</feature>
<evidence type="ECO:0000256" key="1">
    <source>
        <dbReference type="ARBA" id="ARBA00010393"/>
    </source>
</evidence>
<gene>
    <name evidence="5" type="ORF">FRUB_10226</name>
</gene>
<evidence type="ECO:0000313" key="6">
    <source>
        <dbReference type="Proteomes" id="UP000214646"/>
    </source>
</evidence>
<dbReference type="Pfam" id="PF02562">
    <property type="entry name" value="PhoH"/>
    <property type="match status" value="1"/>
</dbReference>
<keyword evidence="2" id="KW-0547">Nucleotide-binding</keyword>
<dbReference type="InterPro" id="IPR003714">
    <property type="entry name" value="PhoH"/>
</dbReference>
<dbReference type="PANTHER" id="PTHR30473:SF3">
    <property type="entry name" value="PROTEIN PHOH"/>
    <property type="match status" value="1"/>
</dbReference>
<comment type="similarity">
    <text evidence="1">Belongs to the PhoH family.</text>
</comment>
<evidence type="ECO:0000259" key="4">
    <source>
        <dbReference type="Pfam" id="PF02562"/>
    </source>
</evidence>
<evidence type="ECO:0000256" key="3">
    <source>
        <dbReference type="ARBA" id="ARBA00022840"/>
    </source>
</evidence>
<dbReference type="InterPro" id="IPR051451">
    <property type="entry name" value="PhoH2-like"/>
</dbReference>
<name>A0A225DCX4_9BACT</name>
<comment type="caution">
    <text evidence="5">The sequence shown here is derived from an EMBL/GenBank/DDBJ whole genome shotgun (WGS) entry which is preliminary data.</text>
</comment>
<dbReference type="GO" id="GO:0005524">
    <property type="term" value="F:ATP binding"/>
    <property type="evidence" value="ECO:0007669"/>
    <property type="project" value="UniProtKB-KW"/>
</dbReference>
<dbReference type="InterPro" id="IPR027417">
    <property type="entry name" value="P-loop_NTPase"/>
</dbReference>
<evidence type="ECO:0000256" key="2">
    <source>
        <dbReference type="ARBA" id="ARBA00022741"/>
    </source>
</evidence>
<dbReference type="GO" id="GO:0005829">
    <property type="term" value="C:cytosol"/>
    <property type="evidence" value="ECO:0007669"/>
    <property type="project" value="TreeGrafter"/>
</dbReference>
<dbReference type="Proteomes" id="UP000214646">
    <property type="component" value="Unassembled WGS sequence"/>
</dbReference>
<dbReference type="AlphaFoldDB" id="A0A225DCX4"/>
<protein>
    <submittedName>
        <fullName evidence="5">Phosphate starvation-inducible protein PhoH, predicted ATPase</fullName>
    </submittedName>
</protein>
<evidence type="ECO:0000313" key="5">
    <source>
        <dbReference type="EMBL" id="OWK34255.1"/>
    </source>
</evidence>
<dbReference type="PANTHER" id="PTHR30473">
    <property type="entry name" value="PROTEIN PHOH"/>
    <property type="match status" value="1"/>
</dbReference>
<dbReference type="RefSeq" id="WP_161968115.1">
    <property type="nucleotide sequence ID" value="NZ_NIDE01000020.1"/>
</dbReference>
<sequence>MTARTPGQRPYLAALRNPDYQLLFVTGPAGTGKTFLAASHALQQLQRGEIRRIVLVRPTVTCGGELGYHKGDLGEKVGPYFAPLLDALCEYLGDETGAAMDRLIESRQVIISPLQYLRGSTLRGACVILDEGQNATEQQMFMLLTRPGDGTRVIVTGDLEQTDLPARLLPGLPRAVERLRGGLMGHVRLGPADIVRSPLVQQVVSQW</sequence>
<keyword evidence="3" id="KW-0067">ATP-binding</keyword>
<proteinExistence type="inferred from homology"/>
<dbReference type="Gene3D" id="3.40.50.300">
    <property type="entry name" value="P-loop containing nucleotide triphosphate hydrolases"/>
    <property type="match status" value="1"/>
</dbReference>
<organism evidence="5 6">
    <name type="scientific">Fimbriiglobus ruber</name>
    <dbReference type="NCBI Taxonomy" id="1908690"/>
    <lineage>
        <taxon>Bacteria</taxon>
        <taxon>Pseudomonadati</taxon>
        <taxon>Planctomycetota</taxon>
        <taxon>Planctomycetia</taxon>
        <taxon>Gemmatales</taxon>
        <taxon>Gemmataceae</taxon>
        <taxon>Fimbriiglobus</taxon>
    </lineage>
</organism>
<dbReference type="OrthoDB" id="9773137at2"/>
<dbReference type="EMBL" id="NIDE01000020">
    <property type="protein sequence ID" value="OWK34255.1"/>
    <property type="molecule type" value="Genomic_DNA"/>
</dbReference>